<dbReference type="InterPro" id="IPR038765">
    <property type="entry name" value="Papain-like_cys_pep_sf"/>
</dbReference>
<reference evidence="1 2" key="1">
    <citation type="submission" date="2020-08" db="EMBL/GenBank/DDBJ databases">
        <title>Genome public.</title>
        <authorList>
            <person name="Liu C."/>
            <person name="Sun Q."/>
        </authorList>
    </citation>
    <scope>NUCLEOTIDE SEQUENCE [LARGE SCALE GENOMIC DNA]</scope>
    <source>
        <strain evidence="1 2">BX4</strain>
    </source>
</reference>
<accession>A0ABR7F1F2</accession>
<dbReference type="RefSeq" id="WP_186840228.1">
    <property type="nucleotide sequence ID" value="NZ_JACOOZ010000003.1"/>
</dbReference>
<proteinExistence type="predicted"/>
<dbReference type="EMBL" id="JACOOZ010000003">
    <property type="protein sequence ID" value="MBC5667447.1"/>
    <property type="molecule type" value="Genomic_DNA"/>
</dbReference>
<evidence type="ECO:0000313" key="1">
    <source>
        <dbReference type="EMBL" id="MBC5667447.1"/>
    </source>
</evidence>
<evidence type="ECO:0000313" key="2">
    <source>
        <dbReference type="Proteomes" id="UP000597877"/>
    </source>
</evidence>
<sequence>MAKKNAKDLVKYVKTKIGNPYLYGFKQNYNWNKKCTNADYDRLKNAYGSMVWNSDIKCVGKYPCDCSGLISAFTGIIRGSSEYKSTATKTLPIKDITKAQPGCLLWKQGHIGVLISVGKKSDGSDSYYIAEDGSAYGCQKRPVSWQKWEYILWSCDLVYNKITSSSTAKPTTSKTNTKVEYYKKYTGKSLSLTEALNSLGINNSFRYRAKIAKANGINRLYLGTVKQNTKLFKLLKKGKLIKVK</sequence>
<keyword evidence="2" id="KW-1185">Reference proteome</keyword>
<dbReference type="Gene3D" id="3.90.1720.10">
    <property type="entry name" value="endopeptidase domain like (from Nostoc punctiforme)"/>
    <property type="match status" value="1"/>
</dbReference>
<organism evidence="1 2">
    <name type="scientific">Eubacterium segne</name>
    <dbReference type="NCBI Taxonomy" id="2763045"/>
    <lineage>
        <taxon>Bacteria</taxon>
        <taxon>Bacillati</taxon>
        <taxon>Bacillota</taxon>
        <taxon>Clostridia</taxon>
        <taxon>Eubacteriales</taxon>
        <taxon>Eubacteriaceae</taxon>
        <taxon>Eubacterium</taxon>
    </lineage>
</organism>
<dbReference type="Proteomes" id="UP000597877">
    <property type="component" value="Unassembled WGS sequence"/>
</dbReference>
<comment type="caution">
    <text evidence="1">The sequence shown here is derived from an EMBL/GenBank/DDBJ whole genome shotgun (WGS) entry which is preliminary data.</text>
</comment>
<dbReference type="SUPFAM" id="SSF54001">
    <property type="entry name" value="Cysteine proteinases"/>
    <property type="match status" value="1"/>
</dbReference>
<protein>
    <submittedName>
        <fullName evidence="1">Uncharacterized protein</fullName>
    </submittedName>
</protein>
<gene>
    <name evidence="1" type="ORF">H8S00_05545</name>
</gene>
<name>A0ABR7F1F2_9FIRM</name>